<dbReference type="EMBL" id="CP071182">
    <property type="protein sequence ID" value="QSO46580.1"/>
    <property type="molecule type" value="Genomic_DNA"/>
</dbReference>
<dbReference type="InterPro" id="IPR006684">
    <property type="entry name" value="YbgC/YbaW"/>
</dbReference>
<evidence type="ECO:0000256" key="1">
    <source>
        <dbReference type="ARBA" id="ARBA00005953"/>
    </source>
</evidence>
<protein>
    <submittedName>
        <fullName evidence="4">Acyl-CoA thioesterase</fullName>
    </submittedName>
</protein>
<name>A0A9X7Z6T4_9BACL</name>
<dbReference type="Gene3D" id="3.10.129.10">
    <property type="entry name" value="Hotdog Thioesterase"/>
    <property type="match status" value="1"/>
</dbReference>
<evidence type="ECO:0000313" key="5">
    <source>
        <dbReference type="Proteomes" id="UP000663505"/>
    </source>
</evidence>
<dbReference type="CDD" id="cd00586">
    <property type="entry name" value="4HBT"/>
    <property type="match status" value="1"/>
</dbReference>
<dbReference type="PANTHER" id="PTHR31793">
    <property type="entry name" value="4-HYDROXYBENZOYL-COA THIOESTERASE FAMILY MEMBER"/>
    <property type="match status" value="1"/>
</dbReference>
<dbReference type="PIRSF" id="PIRSF003230">
    <property type="entry name" value="YbgC"/>
    <property type="match status" value="1"/>
</dbReference>
<comment type="similarity">
    <text evidence="1">Belongs to the 4-hydroxybenzoyl-CoA thioesterase family.</text>
</comment>
<evidence type="ECO:0000313" key="4">
    <source>
        <dbReference type="EMBL" id="QSO46580.1"/>
    </source>
</evidence>
<evidence type="ECO:0000256" key="2">
    <source>
        <dbReference type="ARBA" id="ARBA00022801"/>
    </source>
</evidence>
<accession>A0A9X7Z6T4</accession>
<gene>
    <name evidence="4" type="ORF">JZ786_19280</name>
</gene>
<dbReference type="RefSeq" id="WP_206655946.1">
    <property type="nucleotide sequence ID" value="NZ_CP071182.1"/>
</dbReference>
<reference evidence="4 5" key="1">
    <citation type="submission" date="2021-02" db="EMBL/GenBank/DDBJ databases">
        <title>Alicyclobacillus curvatus sp. nov. and Alicyclobacillus mengziensis sp. nov., two acidophilic bacteria isolated from acid mine drainage.</title>
        <authorList>
            <person name="Huang Y."/>
        </authorList>
    </citation>
    <scope>NUCLEOTIDE SEQUENCE [LARGE SCALE GENOMIC DNA]</scope>
    <source>
        <strain evidence="4 5">S30H14</strain>
    </source>
</reference>
<dbReference type="GO" id="GO:0047617">
    <property type="term" value="F:fatty acyl-CoA hydrolase activity"/>
    <property type="evidence" value="ECO:0007669"/>
    <property type="project" value="TreeGrafter"/>
</dbReference>
<dbReference type="InterPro" id="IPR050563">
    <property type="entry name" value="4-hydroxybenzoyl-CoA_TE"/>
</dbReference>
<keyword evidence="2" id="KW-0378">Hydrolase</keyword>
<dbReference type="AlphaFoldDB" id="A0A9X7Z6T4"/>
<evidence type="ECO:0000259" key="3">
    <source>
        <dbReference type="Pfam" id="PF03061"/>
    </source>
</evidence>
<dbReference type="SUPFAM" id="SSF54637">
    <property type="entry name" value="Thioesterase/thiol ester dehydrase-isomerase"/>
    <property type="match status" value="1"/>
</dbReference>
<sequence>MHGFRFTHDIRVRWVEVDAQKIVFNAHYLTYVDIAFAEYLRRGLGVSEGQILHTVIAKTTLTFRQPAHYDELLTVFVRTAHLGNTSMKVEFVISRVDDVLAEIETVYVYVDEAGRPTALPDTWKSAIYAYEPARNL</sequence>
<proteinExistence type="inferred from homology"/>
<dbReference type="InterPro" id="IPR029069">
    <property type="entry name" value="HotDog_dom_sf"/>
</dbReference>
<feature type="domain" description="Thioesterase" evidence="3">
    <location>
        <begin position="21"/>
        <end position="100"/>
    </location>
</feature>
<dbReference type="KEGG" id="afx:JZ786_19280"/>
<dbReference type="Pfam" id="PF03061">
    <property type="entry name" value="4HBT"/>
    <property type="match status" value="1"/>
</dbReference>
<organism evidence="4 5">
    <name type="scientific">Alicyclobacillus mengziensis</name>
    <dbReference type="NCBI Taxonomy" id="2931921"/>
    <lineage>
        <taxon>Bacteria</taxon>
        <taxon>Bacillati</taxon>
        <taxon>Bacillota</taxon>
        <taxon>Bacilli</taxon>
        <taxon>Bacillales</taxon>
        <taxon>Alicyclobacillaceae</taxon>
        <taxon>Alicyclobacillus</taxon>
    </lineage>
</organism>
<dbReference type="Proteomes" id="UP000663505">
    <property type="component" value="Chromosome"/>
</dbReference>
<dbReference type="InterPro" id="IPR006683">
    <property type="entry name" value="Thioestr_dom"/>
</dbReference>
<keyword evidence="5" id="KW-1185">Reference proteome</keyword>
<dbReference type="PANTHER" id="PTHR31793:SF27">
    <property type="entry name" value="NOVEL THIOESTERASE SUPERFAMILY DOMAIN AND SAPOSIN A-TYPE DOMAIN CONTAINING PROTEIN (0610012H03RIK)"/>
    <property type="match status" value="1"/>
</dbReference>